<dbReference type="InterPro" id="IPR001387">
    <property type="entry name" value="Cro/C1-type_HTH"/>
</dbReference>
<dbReference type="PANTHER" id="PTHR46558:SF15">
    <property type="entry name" value="HELIX-TURN-HELIX DOMAIN PROTEIN"/>
    <property type="match status" value="1"/>
</dbReference>
<accession>A0ABW4NST8</accession>
<comment type="caution">
    <text evidence="4">The sequence shown here is derived from an EMBL/GenBank/DDBJ whole genome shotgun (WGS) entry which is preliminary data.</text>
</comment>
<reference evidence="5" key="1">
    <citation type="journal article" date="2019" name="Int. J. Syst. Evol. Microbiol.">
        <title>The Global Catalogue of Microorganisms (GCM) 10K type strain sequencing project: providing services to taxonomists for standard genome sequencing and annotation.</title>
        <authorList>
            <consortium name="The Broad Institute Genomics Platform"/>
            <consortium name="The Broad Institute Genome Sequencing Center for Infectious Disease"/>
            <person name="Wu L."/>
            <person name="Ma J."/>
        </authorList>
    </citation>
    <scope>NUCLEOTIDE SEQUENCE [LARGE SCALE GENOMIC DNA]</scope>
    <source>
        <strain evidence="5">KCTC 42143</strain>
    </source>
</reference>
<keyword evidence="2" id="KW-0472">Membrane</keyword>
<feature type="domain" description="HTH cro/C1-type" evidence="3">
    <location>
        <begin position="7"/>
        <end position="61"/>
    </location>
</feature>
<protein>
    <submittedName>
        <fullName evidence="4">Helix-turn-helix domain-containing protein</fullName>
    </submittedName>
</protein>
<evidence type="ECO:0000313" key="5">
    <source>
        <dbReference type="Proteomes" id="UP001597285"/>
    </source>
</evidence>
<dbReference type="Gene3D" id="1.10.260.40">
    <property type="entry name" value="lambda repressor-like DNA-binding domains"/>
    <property type="match status" value="1"/>
</dbReference>
<dbReference type="SUPFAM" id="SSF47413">
    <property type="entry name" value="lambda repressor-like DNA-binding domains"/>
    <property type="match status" value="1"/>
</dbReference>
<dbReference type="EMBL" id="JBHUFF010000036">
    <property type="protein sequence ID" value="MFD1800577.1"/>
    <property type="molecule type" value="Genomic_DNA"/>
</dbReference>
<dbReference type="Pfam" id="PF01381">
    <property type="entry name" value="HTH_3"/>
    <property type="match status" value="1"/>
</dbReference>
<evidence type="ECO:0000256" key="1">
    <source>
        <dbReference type="ARBA" id="ARBA00023125"/>
    </source>
</evidence>
<evidence type="ECO:0000256" key="2">
    <source>
        <dbReference type="SAM" id="Phobius"/>
    </source>
</evidence>
<keyword evidence="2" id="KW-0812">Transmembrane</keyword>
<sequence length="126" mass="14596">MKFHESIKEKRKKLNLTQEEVAEKLFVSRQTISNWENGKTLPDIESLISISELYEISLDELIKGDKKMQRKIKIKHNYEDEIMILGMGIVILGSLFFDLNIFVTMIGLGLVLTSEELAKYIDTFLN</sequence>
<dbReference type="Proteomes" id="UP001597285">
    <property type="component" value="Unassembled WGS sequence"/>
</dbReference>
<dbReference type="SMART" id="SM00530">
    <property type="entry name" value="HTH_XRE"/>
    <property type="match status" value="1"/>
</dbReference>
<keyword evidence="2" id="KW-1133">Transmembrane helix</keyword>
<proteinExistence type="predicted"/>
<feature type="transmembrane region" description="Helical" evidence="2">
    <location>
        <begin position="82"/>
        <end position="112"/>
    </location>
</feature>
<dbReference type="CDD" id="cd00093">
    <property type="entry name" value="HTH_XRE"/>
    <property type="match status" value="1"/>
</dbReference>
<dbReference type="PANTHER" id="PTHR46558">
    <property type="entry name" value="TRACRIPTIONAL REGULATORY PROTEIN-RELATED-RELATED"/>
    <property type="match status" value="1"/>
</dbReference>
<dbReference type="PROSITE" id="PS50943">
    <property type="entry name" value="HTH_CROC1"/>
    <property type="match status" value="1"/>
</dbReference>
<name>A0ABW4NST8_9LACT</name>
<evidence type="ECO:0000313" key="4">
    <source>
        <dbReference type="EMBL" id="MFD1800577.1"/>
    </source>
</evidence>
<organism evidence="4 5">
    <name type="scientific">Carnobacterium antarcticum</name>
    <dbReference type="NCBI Taxonomy" id="2126436"/>
    <lineage>
        <taxon>Bacteria</taxon>
        <taxon>Bacillati</taxon>
        <taxon>Bacillota</taxon>
        <taxon>Bacilli</taxon>
        <taxon>Lactobacillales</taxon>
        <taxon>Carnobacteriaceae</taxon>
        <taxon>Carnobacterium</taxon>
    </lineage>
</organism>
<keyword evidence="5" id="KW-1185">Reference proteome</keyword>
<dbReference type="RefSeq" id="WP_058920348.1">
    <property type="nucleotide sequence ID" value="NZ_JBHSQC010000014.1"/>
</dbReference>
<evidence type="ECO:0000259" key="3">
    <source>
        <dbReference type="PROSITE" id="PS50943"/>
    </source>
</evidence>
<dbReference type="InterPro" id="IPR010982">
    <property type="entry name" value="Lambda_DNA-bd_dom_sf"/>
</dbReference>
<gene>
    <name evidence="4" type="ORF">ACFSBK_12110</name>
</gene>
<keyword evidence="1" id="KW-0238">DNA-binding</keyword>